<dbReference type="AlphaFoldDB" id="A0A9P6G7H0"/>
<evidence type="ECO:0000313" key="2">
    <source>
        <dbReference type="Proteomes" id="UP000756921"/>
    </source>
</evidence>
<name>A0A9P6G7H0_9PLEO</name>
<gene>
    <name evidence="1" type="ORF">PMIN01_12950</name>
</gene>
<sequence length="766" mass="86469">MFILYTTIAVLISFLAVIAYDEVRTRFSKGRSRRKDVEIPLSPKMVAYDDTKNQAEKEGRGSIAQTDEEVMTNEEMQSHKQLYYKLHNLEHHPNILSECRELLISLLSATIAEAQKHKDDTILTLEKFSPEKLQKLLAAKDDDVTDRYKEYITRRKAGGPRELFGDQAEAKWWLKQAAPVKYVDGAWLGHINNVRTPFALRKIAKNAWQVMSEELGDGDLAKNHVHIYRTLMDDINAGLPAADSEDFIHARHGLDEARCWKAAVAQLLISLFPHEFLPEALGFNMAYESLPLHLLKTITELREVFLNAYYFELHICIDNADTGHAAMAMTAVVDYITLIERTEGQEAAKIAWRRVQAGYILAEGLPTTPERPSLKRKVNDASPFPRSETERQLLEVFAAKCAVAHKIHCNSRLKIGRRSLVEWLEPHAFANPNWQKDFLHDLSNCKPWVIKGNSEKSKLVKELSWEGRMFGSFMQSEVLIVKAWINELGTAPEASLPDPMVYPNFTNQSSSNQSFLESRNSDILEQYPVLSGAPMLPELARTLYENLSDVIREEPPVDISSISLRNLLPLWFTSTALLESLPSVPVRAADTFGSAVIRVLRAQAGFDIEGPGVAGMEEVWRTESGDARGIVELGLEMCARAGLRKPQTLKEVVALGSLESAAFSEWMLWMGMRWLTYRDVLVGLSWAFMEVHESIGRLEGSDSTLSGDMRQILMEIAGRERDGLEACRQELGSNKTRKEEFEKGIAIARRALRLISSVESDSERPQ</sequence>
<dbReference type="EMBL" id="WJXW01000017">
    <property type="protein sequence ID" value="KAF9729260.1"/>
    <property type="molecule type" value="Genomic_DNA"/>
</dbReference>
<dbReference type="Gene3D" id="1.20.910.10">
    <property type="entry name" value="Heme oxygenase-like"/>
    <property type="match status" value="1"/>
</dbReference>
<protein>
    <submittedName>
        <fullName evidence="1">Uncharacterized protein</fullName>
    </submittedName>
</protein>
<organism evidence="1 2">
    <name type="scientific">Paraphaeosphaeria minitans</name>
    <dbReference type="NCBI Taxonomy" id="565426"/>
    <lineage>
        <taxon>Eukaryota</taxon>
        <taxon>Fungi</taxon>
        <taxon>Dikarya</taxon>
        <taxon>Ascomycota</taxon>
        <taxon>Pezizomycotina</taxon>
        <taxon>Dothideomycetes</taxon>
        <taxon>Pleosporomycetidae</taxon>
        <taxon>Pleosporales</taxon>
        <taxon>Massarineae</taxon>
        <taxon>Didymosphaeriaceae</taxon>
        <taxon>Paraphaeosphaeria</taxon>
    </lineage>
</organism>
<keyword evidence="2" id="KW-1185">Reference proteome</keyword>
<dbReference type="Proteomes" id="UP000756921">
    <property type="component" value="Unassembled WGS sequence"/>
</dbReference>
<dbReference type="Pfam" id="PF14518">
    <property type="entry name" value="Haem_oxygenas_2"/>
    <property type="match status" value="1"/>
</dbReference>
<dbReference type="SMART" id="SM01236">
    <property type="entry name" value="Haem_oxygenase_2"/>
    <property type="match status" value="1"/>
</dbReference>
<proteinExistence type="predicted"/>
<evidence type="ECO:0000313" key="1">
    <source>
        <dbReference type="EMBL" id="KAF9729260.1"/>
    </source>
</evidence>
<dbReference type="OrthoDB" id="10057598at2759"/>
<dbReference type="InterPro" id="IPR016084">
    <property type="entry name" value="Haem_Oase-like_multi-hlx"/>
</dbReference>
<comment type="caution">
    <text evidence="1">The sequence shown here is derived from an EMBL/GenBank/DDBJ whole genome shotgun (WGS) entry which is preliminary data.</text>
</comment>
<reference evidence="1" key="1">
    <citation type="journal article" date="2020" name="Mol. Plant Microbe Interact.">
        <title>Genome Sequence of the Biocontrol Agent Coniothyrium minitans strain Conio (IMI 134523).</title>
        <authorList>
            <person name="Patel D."/>
            <person name="Shittu T.A."/>
            <person name="Baroncelli R."/>
            <person name="Muthumeenakshi S."/>
            <person name="Osborne T.H."/>
            <person name="Janganan T.K."/>
            <person name="Sreenivasaprasad S."/>
        </authorList>
    </citation>
    <scope>NUCLEOTIDE SEQUENCE</scope>
    <source>
        <strain evidence="1">Conio</strain>
    </source>
</reference>
<accession>A0A9P6G7H0</accession>